<dbReference type="Proteomes" id="UP000017842">
    <property type="component" value="Unassembled WGS sequence"/>
</dbReference>
<dbReference type="GO" id="GO:0016787">
    <property type="term" value="F:hydrolase activity"/>
    <property type="evidence" value="ECO:0007669"/>
    <property type="project" value="UniProtKB-KW"/>
</dbReference>
<dbReference type="CDD" id="cd18741">
    <property type="entry name" value="PIN_VapC4-5_FitB-like"/>
    <property type="match status" value="1"/>
</dbReference>
<organism evidence="9 10">
    <name type="scientific">Methyloglobulus morosus KoM1</name>
    <dbReference type="NCBI Taxonomy" id="1116472"/>
    <lineage>
        <taxon>Bacteria</taxon>
        <taxon>Pseudomonadati</taxon>
        <taxon>Pseudomonadota</taxon>
        <taxon>Gammaproteobacteria</taxon>
        <taxon>Methylococcales</taxon>
        <taxon>Methylococcaceae</taxon>
        <taxon>Methyloglobulus</taxon>
    </lineage>
</organism>
<dbReference type="Pfam" id="PF01850">
    <property type="entry name" value="PIN"/>
    <property type="match status" value="1"/>
</dbReference>
<keyword evidence="3" id="KW-0540">Nuclease</keyword>
<dbReference type="InterPro" id="IPR029060">
    <property type="entry name" value="PIN-like_dom_sf"/>
</dbReference>
<dbReference type="STRING" id="1116472.MGMO_77c00090"/>
<dbReference type="RefSeq" id="WP_023494927.1">
    <property type="nucleotide sequence ID" value="NZ_AYLO01000074.1"/>
</dbReference>
<dbReference type="InterPro" id="IPR002716">
    <property type="entry name" value="PIN_dom"/>
</dbReference>
<comment type="similarity">
    <text evidence="7">Belongs to the PINc/VapC protein family.</text>
</comment>
<evidence type="ECO:0000256" key="5">
    <source>
        <dbReference type="ARBA" id="ARBA00022801"/>
    </source>
</evidence>
<proteinExistence type="inferred from homology"/>
<protein>
    <submittedName>
        <fullName evidence="9">Putative ribonuclease VapC</fullName>
        <ecNumber evidence="9">3.1.-.-</ecNumber>
    </submittedName>
</protein>
<reference evidence="9 10" key="1">
    <citation type="journal article" date="2013" name="Genome Announc.">
        <title>Draft Genome Sequence of the Methanotrophic Gammaproteobacterium Methyloglobulus morosus DSM 22980 Strain KoM1.</title>
        <authorList>
            <person name="Poehlein A."/>
            <person name="Deutzmann J.S."/>
            <person name="Daniel R."/>
            <person name="Simeonova D.D."/>
        </authorList>
    </citation>
    <scope>NUCLEOTIDE SEQUENCE [LARGE SCALE GENOMIC DNA]</scope>
    <source>
        <strain evidence="9 10">KoM1</strain>
    </source>
</reference>
<evidence type="ECO:0000313" key="9">
    <source>
        <dbReference type="EMBL" id="ESS71996.1"/>
    </source>
</evidence>
<dbReference type="InterPro" id="IPR050556">
    <property type="entry name" value="Type_II_TA_system_RNase"/>
</dbReference>
<comment type="cofactor">
    <cofactor evidence="1">
        <name>Mg(2+)</name>
        <dbReference type="ChEBI" id="CHEBI:18420"/>
    </cofactor>
</comment>
<dbReference type="PANTHER" id="PTHR33653:SF1">
    <property type="entry name" value="RIBONUCLEASE VAPC2"/>
    <property type="match status" value="1"/>
</dbReference>
<dbReference type="GO" id="GO:0004518">
    <property type="term" value="F:nuclease activity"/>
    <property type="evidence" value="ECO:0007669"/>
    <property type="project" value="UniProtKB-KW"/>
</dbReference>
<keyword evidence="2" id="KW-1277">Toxin-antitoxin system</keyword>
<dbReference type="Gene3D" id="3.40.50.1010">
    <property type="entry name" value="5'-nuclease"/>
    <property type="match status" value="1"/>
</dbReference>
<dbReference type="SUPFAM" id="SSF88723">
    <property type="entry name" value="PIN domain-like"/>
    <property type="match status" value="1"/>
</dbReference>
<comment type="caution">
    <text evidence="9">The sequence shown here is derived from an EMBL/GenBank/DDBJ whole genome shotgun (WGS) entry which is preliminary data.</text>
</comment>
<keyword evidence="10" id="KW-1185">Reference proteome</keyword>
<dbReference type="GO" id="GO:0046872">
    <property type="term" value="F:metal ion binding"/>
    <property type="evidence" value="ECO:0007669"/>
    <property type="project" value="UniProtKB-KW"/>
</dbReference>
<dbReference type="EMBL" id="AYLO01000074">
    <property type="protein sequence ID" value="ESS71996.1"/>
    <property type="molecule type" value="Genomic_DNA"/>
</dbReference>
<keyword evidence="4" id="KW-0479">Metal-binding</keyword>
<keyword evidence="5 9" id="KW-0378">Hydrolase</keyword>
<dbReference type="PANTHER" id="PTHR33653">
    <property type="entry name" value="RIBONUCLEASE VAPC2"/>
    <property type="match status" value="1"/>
</dbReference>
<evidence type="ECO:0000313" key="10">
    <source>
        <dbReference type="Proteomes" id="UP000017842"/>
    </source>
</evidence>
<evidence type="ECO:0000256" key="1">
    <source>
        <dbReference type="ARBA" id="ARBA00001946"/>
    </source>
</evidence>
<dbReference type="OrthoDB" id="532510at2"/>
<evidence type="ECO:0000256" key="6">
    <source>
        <dbReference type="ARBA" id="ARBA00022842"/>
    </source>
</evidence>
<dbReference type="eggNOG" id="COG1487">
    <property type="taxonomic scope" value="Bacteria"/>
</dbReference>
<evidence type="ECO:0000256" key="4">
    <source>
        <dbReference type="ARBA" id="ARBA00022723"/>
    </source>
</evidence>
<evidence type="ECO:0000256" key="2">
    <source>
        <dbReference type="ARBA" id="ARBA00022649"/>
    </source>
</evidence>
<dbReference type="AlphaFoldDB" id="V5DXF0"/>
<gene>
    <name evidence="9" type="primary">vapC</name>
    <name evidence="9" type="ORF">MGMO_77c00090</name>
</gene>
<evidence type="ECO:0000259" key="8">
    <source>
        <dbReference type="Pfam" id="PF01850"/>
    </source>
</evidence>
<feature type="domain" description="PIN" evidence="8">
    <location>
        <begin position="2"/>
        <end position="111"/>
    </location>
</feature>
<dbReference type="EC" id="3.1.-.-" evidence="9"/>
<accession>V5DXF0</accession>
<name>V5DXF0_9GAMM</name>
<evidence type="ECO:0000256" key="3">
    <source>
        <dbReference type="ARBA" id="ARBA00022722"/>
    </source>
</evidence>
<keyword evidence="6" id="KW-0460">Magnesium</keyword>
<evidence type="ECO:0000256" key="7">
    <source>
        <dbReference type="ARBA" id="ARBA00038093"/>
    </source>
</evidence>
<dbReference type="PATRIC" id="fig|1116472.3.peg.2189"/>
<sequence>MILCDTNILIEFYKANPAVIQTLKQIGRANIAVSVITKAELFYGARDKLELAKIEGHLSSCHCFGLNDTVSSLFLELMGNYSLSHKVTIPDMLIAATAISHGLDLYTLNTKDFKFIPGLKLYPLENL</sequence>